<dbReference type="AlphaFoldDB" id="A0AAV1ZC99"/>
<proteinExistence type="predicted"/>
<dbReference type="EMBL" id="CAXIEN010000031">
    <property type="protein sequence ID" value="CAL1267937.1"/>
    <property type="molecule type" value="Genomic_DNA"/>
</dbReference>
<keyword evidence="2" id="KW-1185">Reference proteome</keyword>
<reference evidence="1 2" key="1">
    <citation type="submission" date="2024-04" db="EMBL/GenBank/DDBJ databases">
        <authorList>
            <person name="Rising A."/>
            <person name="Reimegard J."/>
            <person name="Sonavane S."/>
            <person name="Akerstrom W."/>
            <person name="Nylinder S."/>
            <person name="Hedman E."/>
            <person name="Kallberg Y."/>
        </authorList>
    </citation>
    <scope>NUCLEOTIDE SEQUENCE [LARGE SCALE GENOMIC DNA]</scope>
</reference>
<sequence length="93" mass="11124">MMNSCCISRFYYTQRTPVSSRRLLRRENIFHLHILSITLQLRWHVINEHLRSFSSLRRLLVSASRRLFCSAWHSCVTFDEDAIYRLVAHSISL</sequence>
<gene>
    <name evidence="1" type="ORF">LARSCL_LOCUS3909</name>
</gene>
<organism evidence="1 2">
    <name type="scientific">Larinioides sclopetarius</name>
    <dbReference type="NCBI Taxonomy" id="280406"/>
    <lineage>
        <taxon>Eukaryota</taxon>
        <taxon>Metazoa</taxon>
        <taxon>Ecdysozoa</taxon>
        <taxon>Arthropoda</taxon>
        <taxon>Chelicerata</taxon>
        <taxon>Arachnida</taxon>
        <taxon>Araneae</taxon>
        <taxon>Araneomorphae</taxon>
        <taxon>Entelegynae</taxon>
        <taxon>Araneoidea</taxon>
        <taxon>Araneidae</taxon>
        <taxon>Larinioides</taxon>
    </lineage>
</organism>
<name>A0AAV1ZC99_9ARAC</name>
<dbReference type="Proteomes" id="UP001497382">
    <property type="component" value="Unassembled WGS sequence"/>
</dbReference>
<evidence type="ECO:0000313" key="1">
    <source>
        <dbReference type="EMBL" id="CAL1267937.1"/>
    </source>
</evidence>
<comment type="caution">
    <text evidence="1">The sequence shown here is derived from an EMBL/GenBank/DDBJ whole genome shotgun (WGS) entry which is preliminary data.</text>
</comment>
<evidence type="ECO:0000313" key="2">
    <source>
        <dbReference type="Proteomes" id="UP001497382"/>
    </source>
</evidence>
<protein>
    <submittedName>
        <fullName evidence="1">Uncharacterized protein</fullName>
    </submittedName>
</protein>
<accession>A0AAV1ZC99</accession>